<dbReference type="Proteomes" id="UP000813444">
    <property type="component" value="Unassembled WGS sequence"/>
</dbReference>
<evidence type="ECO:0000313" key="1">
    <source>
        <dbReference type="EMBL" id="KAH7328201.1"/>
    </source>
</evidence>
<dbReference type="AlphaFoldDB" id="A0A8K0WXU3"/>
<name>A0A8K0WXU3_9HYPO</name>
<keyword evidence="2" id="KW-1185">Reference proteome</keyword>
<comment type="caution">
    <text evidence="1">The sequence shown here is derived from an EMBL/GenBank/DDBJ whole genome shotgun (WGS) entry which is preliminary data.</text>
</comment>
<protein>
    <submittedName>
        <fullName evidence="1">Uncharacterized protein</fullName>
    </submittedName>
</protein>
<sequence length="127" mass="14408">MLLVLAQVTCHLRGLCYGPGKLLGDLMKDLTPPLCLERGTLFPLQDMTHRFRQLWTSAPQLWCFSSSTTTCRDIVLMRSLSKEETISTPGAYIGPSWNLARLGHPFKRYALWPPSPFVSRQDKELEA</sequence>
<accession>A0A8K0WXU3</accession>
<evidence type="ECO:0000313" key="2">
    <source>
        <dbReference type="Proteomes" id="UP000813444"/>
    </source>
</evidence>
<reference evidence="1" key="1">
    <citation type="journal article" date="2021" name="Nat. Commun.">
        <title>Genetic determinants of endophytism in the Arabidopsis root mycobiome.</title>
        <authorList>
            <person name="Mesny F."/>
            <person name="Miyauchi S."/>
            <person name="Thiergart T."/>
            <person name="Pickel B."/>
            <person name="Atanasova L."/>
            <person name="Karlsson M."/>
            <person name="Huettel B."/>
            <person name="Barry K.W."/>
            <person name="Haridas S."/>
            <person name="Chen C."/>
            <person name="Bauer D."/>
            <person name="Andreopoulos W."/>
            <person name="Pangilinan J."/>
            <person name="LaButti K."/>
            <person name="Riley R."/>
            <person name="Lipzen A."/>
            <person name="Clum A."/>
            <person name="Drula E."/>
            <person name="Henrissat B."/>
            <person name="Kohler A."/>
            <person name="Grigoriev I.V."/>
            <person name="Martin F.M."/>
            <person name="Hacquard S."/>
        </authorList>
    </citation>
    <scope>NUCLEOTIDE SEQUENCE</scope>
    <source>
        <strain evidence="1">MPI-CAGE-CH-0235</strain>
    </source>
</reference>
<gene>
    <name evidence="1" type="ORF">B0I35DRAFT_11384</name>
</gene>
<dbReference type="EMBL" id="JAGPNK010000001">
    <property type="protein sequence ID" value="KAH7328201.1"/>
    <property type="molecule type" value="Genomic_DNA"/>
</dbReference>
<organism evidence="1 2">
    <name type="scientific">Stachybotrys elegans</name>
    <dbReference type="NCBI Taxonomy" id="80388"/>
    <lineage>
        <taxon>Eukaryota</taxon>
        <taxon>Fungi</taxon>
        <taxon>Dikarya</taxon>
        <taxon>Ascomycota</taxon>
        <taxon>Pezizomycotina</taxon>
        <taxon>Sordariomycetes</taxon>
        <taxon>Hypocreomycetidae</taxon>
        <taxon>Hypocreales</taxon>
        <taxon>Stachybotryaceae</taxon>
        <taxon>Stachybotrys</taxon>
    </lineage>
</organism>
<proteinExistence type="predicted"/>